<accession>G3J9Y4</accession>
<feature type="compositionally biased region" description="Pro residues" evidence="1">
    <location>
        <begin position="492"/>
        <end position="501"/>
    </location>
</feature>
<sequence length="704" mass="77314">MEPEHTAATEPQQQATTEPERKAETEPEYKAETKPEHHHVSWQSSLTVCPLAPQDMPPGYFTGKAAILNGLSQSYESQMQPFETPRVFGAIHLAAFSILGPEAIDTVSHDQAKLRAVGDTIQSVANYWSIPKQAAGAADSESAEAVTSKATDPEPAVSQEPAGSNARENIASRTFRFMRGRLHRSSVPQKRARDDTLTGADNEAPGPAARRPSTRPRDRNKTVAIKVNNRSDCLLKHAMLTTRDQTKKRDGLQCIFTHARVAVDGAHILPHAINAAEDHVSFFSMIVPHLTTMFGGTFANRLTELVGSRGASDQMWNMLTLEPYLHRLFDMGLIGFRPERITKTILEEGGEVFHVQFGIHWLLRTELQCCHVVVPTDETLRMMQTVRPEYQLNKKKFGAHNKESDARIPDGTLVSIQQVSLEDAQKMYDCLGMSWAMRMILFLAGAAGIPDGDPRSDDEFHDSAETNGFWDEFENHQAILDECFGPPVGALEPPPPAPALEPLPASALPLRTHCQETSEDSAGDKSTGSRRRWSPVPSLSGNFPFTSAMFRRSRSSGDSSEDSSQGSSLWSRVKPPSSRTTVDLGKATDTGGGGQIELLAPPPPLPFPLNPENWIPELEMESTSKSVGTLSLIAGAAGEPLQTMMVGEDDEQQRTVPFLSYEGLETNHFRMLDHSDTARLRVQTCAAAAARPRTQHQHQAPMAL</sequence>
<dbReference type="GeneID" id="18164505"/>
<dbReference type="eggNOG" id="ENOG502RMCH">
    <property type="taxonomic scope" value="Eukaryota"/>
</dbReference>
<gene>
    <name evidence="3" type="ORF">CCM_02478</name>
</gene>
<evidence type="ECO:0000313" key="4">
    <source>
        <dbReference type="Proteomes" id="UP000001610"/>
    </source>
</evidence>
<feature type="region of interest" description="Disordered" evidence="1">
    <location>
        <begin position="139"/>
        <end position="220"/>
    </location>
</feature>
<keyword evidence="4" id="KW-1185">Reference proteome</keyword>
<feature type="compositionally biased region" description="Low complexity" evidence="1">
    <location>
        <begin position="8"/>
        <end position="17"/>
    </location>
</feature>
<feature type="domain" description="HNH nuclease" evidence="2">
    <location>
        <begin position="254"/>
        <end position="336"/>
    </location>
</feature>
<reference evidence="3 4" key="1">
    <citation type="journal article" date="2011" name="Genome Biol.">
        <title>Genome sequence of the insect pathogenic fungus Cordyceps militaris, a valued traditional Chinese medicine.</title>
        <authorList>
            <person name="Zheng P."/>
            <person name="Xia Y."/>
            <person name="Xiao G."/>
            <person name="Xiong C."/>
            <person name="Hu X."/>
            <person name="Zhang S."/>
            <person name="Zheng H."/>
            <person name="Huang Y."/>
            <person name="Zhou Y."/>
            <person name="Wang S."/>
            <person name="Zhao G.P."/>
            <person name="Liu X."/>
            <person name="St Leger R.J."/>
            <person name="Wang C."/>
        </authorList>
    </citation>
    <scope>NUCLEOTIDE SEQUENCE [LARGE SCALE GENOMIC DNA]</scope>
    <source>
        <strain evidence="3 4">CM01</strain>
    </source>
</reference>
<organism evidence="3 4">
    <name type="scientific">Cordyceps militaris (strain CM01)</name>
    <name type="common">Caterpillar fungus</name>
    <dbReference type="NCBI Taxonomy" id="983644"/>
    <lineage>
        <taxon>Eukaryota</taxon>
        <taxon>Fungi</taxon>
        <taxon>Dikarya</taxon>
        <taxon>Ascomycota</taxon>
        <taxon>Pezizomycotina</taxon>
        <taxon>Sordariomycetes</taxon>
        <taxon>Hypocreomycetidae</taxon>
        <taxon>Hypocreales</taxon>
        <taxon>Cordycipitaceae</taxon>
        <taxon>Cordyceps</taxon>
    </lineage>
</organism>
<protein>
    <recommendedName>
        <fullName evidence="2">HNH nuclease domain-containing protein</fullName>
    </recommendedName>
</protein>
<dbReference type="InterPro" id="IPR003615">
    <property type="entry name" value="HNH_nuc"/>
</dbReference>
<dbReference type="HOGENOM" id="CLU_391804_0_0_1"/>
<feature type="compositionally biased region" description="Basic and acidic residues" evidence="1">
    <location>
        <begin position="18"/>
        <end position="39"/>
    </location>
</feature>
<dbReference type="Pfam" id="PF13391">
    <property type="entry name" value="HNH_2"/>
    <property type="match status" value="1"/>
</dbReference>
<dbReference type="RefSeq" id="XP_006667693.1">
    <property type="nucleotide sequence ID" value="XM_006667630.1"/>
</dbReference>
<feature type="region of interest" description="Disordered" evidence="1">
    <location>
        <begin position="1"/>
        <end position="42"/>
    </location>
</feature>
<feature type="compositionally biased region" description="Low complexity" evidence="1">
    <location>
        <begin position="556"/>
        <end position="568"/>
    </location>
</feature>
<name>G3J9Y4_CORMM</name>
<dbReference type="KEGG" id="cmt:CCM_02478"/>
<dbReference type="OrthoDB" id="5416097at2759"/>
<proteinExistence type="predicted"/>
<dbReference type="Proteomes" id="UP000001610">
    <property type="component" value="Unassembled WGS sequence"/>
</dbReference>
<dbReference type="EMBL" id="JH126400">
    <property type="protein sequence ID" value="EGX94207.1"/>
    <property type="molecule type" value="Genomic_DNA"/>
</dbReference>
<evidence type="ECO:0000256" key="1">
    <source>
        <dbReference type="SAM" id="MobiDB-lite"/>
    </source>
</evidence>
<dbReference type="VEuPathDB" id="FungiDB:CCM_02478"/>
<dbReference type="AlphaFoldDB" id="G3J9Y4"/>
<feature type="region of interest" description="Disordered" evidence="1">
    <location>
        <begin position="484"/>
        <end position="605"/>
    </location>
</feature>
<evidence type="ECO:0000259" key="2">
    <source>
        <dbReference type="Pfam" id="PF13391"/>
    </source>
</evidence>
<evidence type="ECO:0000313" key="3">
    <source>
        <dbReference type="EMBL" id="EGX94207.1"/>
    </source>
</evidence>
<dbReference type="InParanoid" id="G3J9Y4"/>